<feature type="transmembrane region" description="Helical" evidence="11">
    <location>
        <begin position="37"/>
        <end position="58"/>
    </location>
</feature>
<evidence type="ECO:0000256" key="8">
    <source>
        <dbReference type="ARBA" id="ARBA00023136"/>
    </source>
</evidence>
<dbReference type="GO" id="GO:0015297">
    <property type="term" value="F:antiporter activity"/>
    <property type="evidence" value="ECO:0007669"/>
    <property type="project" value="InterPro"/>
</dbReference>
<dbReference type="InterPro" id="IPR006153">
    <property type="entry name" value="Cation/H_exchanger_TM"/>
</dbReference>
<feature type="transmembrane region" description="Helical" evidence="11">
    <location>
        <begin position="97"/>
        <end position="118"/>
    </location>
</feature>
<keyword evidence="3" id="KW-0633">Potassium transport</keyword>
<evidence type="ECO:0000259" key="13">
    <source>
        <dbReference type="Pfam" id="PF23256"/>
    </source>
</evidence>
<sequence length="853" mass="94433">MDPQNQPPFNSTDHCFILNITVSNGIWNADNPFTESLPYFIVQLATVLILNRILFLLLKPFRQPHVVADILSGILLGPSLLGKTVIFPHLFPTKDIVIVETVAYMAVVFHVFLVGLELDITSMVCSTSKAVAFSLAGVLTPFVTGIGFFYLSQALKTPTSDLNLKISIQGCILWATALTITSFPVVAQILSSLKLRHLEIGRLGMSTALLSYVGNWILIAFVLPLCVNPKNAPYVMTSTMAFILASIYMIRPLLKMIINRSSHRKSRHYYSDYYLCFVLVGALLSAFVADVAGTHSVVGAFVFGLIMPKSDLGILLINRFDYFVSRLLMPLFFVASGIRVDVSKIQMHWWLLVIVIILLCLVKVLIALLISFFFNIPRRDGVVVGLLMSTKEVLAIIVINTAWDRGVLQGDDYSIMVLALLTMTGIVAPIISVIYNRNNPPVQYKRRSLQGARADPEVRMLTCIYSLDNVQGIIQLLDFARATKQTVSVFALHLVELTGCASRMLIVHGTKRTSSICQRDNIPESDQIVNLLGNYEEENPSISIQAFTTLSPSDHMHEDIRSLCEDKRVALMIIPFHKQLMADGHLEETNPAHRSINQSVLSSAPCSVGIFVDRGLGVAKEMKMHRVAVIFIGGPDDREALTYGWRMVGNLEIRLTVFLFLFNGDVVETKHNDSSDSIPSLQPLSSFIYRQKQIDDEYVNEFRLRTAGEESVDFEEKIVNSREGLRTALKETEDKFELFIVGRGAGMASPLTATLDNFSDCPELGVVGDLLASSNSSFGSSVLVVQQYSGLPGGGPLKSISSTSSQSMHNSKEAELGMSRQCNSIGSNEGRGFEAYVKHKRRYDEDDNGSDDD</sequence>
<comment type="caution">
    <text evidence="15">The sequence shown here is derived from an EMBL/GenBank/DDBJ whole genome shotgun (WGS) entry which is preliminary data.</text>
</comment>
<comment type="similarity">
    <text evidence="9">Belongs to the monovalent cation:proton antiporter 2 (CPA2) transporter (TC 2.A.37) family. CHX (TC 2.A.37.4) subfamily.</text>
</comment>
<evidence type="ECO:0000256" key="5">
    <source>
        <dbReference type="ARBA" id="ARBA00022958"/>
    </source>
</evidence>
<feature type="transmembrane region" description="Helical" evidence="11">
    <location>
        <begin position="203"/>
        <end position="223"/>
    </location>
</feature>
<keyword evidence="8 11" id="KW-0472">Membrane</keyword>
<keyword evidence="6 11" id="KW-1133">Transmembrane helix</keyword>
<keyword evidence="7" id="KW-0406">Ion transport</keyword>
<dbReference type="Proteomes" id="UP001054252">
    <property type="component" value="Unassembled WGS sequence"/>
</dbReference>
<dbReference type="EMBL" id="BPVZ01000008">
    <property type="protein sequence ID" value="GKU94212.1"/>
    <property type="molecule type" value="Genomic_DNA"/>
</dbReference>
<dbReference type="GO" id="GO:0006813">
    <property type="term" value="P:potassium ion transport"/>
    <property type="evidence" value="ECO:0007669"/>
    <property type="project" value="UniProtKB-KW"/>
</dbReference>
<feature type="compositionally biased region" description="Polar residues" evidence="10">
    <location>
        <begin position="799"/>
        <end position="809"/>
    </location>
</feature>
<evidence type="ECO:0000259" key="12">
    <source>
        <dbReference type="Pfam" id="PF00999"/>
    </source>
</evidence>
<dbReference type="GO" id="GO:1902600">
    <property type="term" value="P:proton transmembrane transport"/>
    <property type="evidence" value="ECO:0007669"/>
    <property type="project" value="InterPro"/>
</dbReference>
<feature type="region of interest" description="Disordered" evidence="10">
    <location>
        <begin position="796"/>
        <end position="829"/>
    </location>
</feature>
<evidence type="ECO:0000256" key="9">
    <source>
        <dbReference type="ARBA" id="ARBA00038341"/>
    </source>
</evidence>
<keyword evidence="5" id="KW-0630">Potassium</keyword>
<name>A0AAV5I5M3_9ROSI</name>
<keyword evidence="2" id="KW-0813">Transport</keyword>
<dbReference type="Pfam" id="PF23259">
    <property type="entry name" value="CHX17_C"/>
    <property type="match status" value="1"/>
</dbReference>
<keyword evidence="4 11" id="KW-0812">Transmembrane</keyword>
<feature type="domain" description="Cation/H+ exchanger transmembrane" evidence="12">
    <location>
        <begin position="53"/>
        <end position="429"/>
    </location>
</feature>
<keyword evidence="16" id="KW-1185">Reference proteome</keyword>
<evidence type="ECO:0000256" key="1">
    <source>
        <dbReference type="ARBA" id="ARBA00004141"/>
    </source>
</evidence>
<proteinExistence type="inferred from homology"/>
<evidence type="ECO:0000256" key="2">
    <source>
        <dbReference type="ARBA" id="ARBA00022448"/>
    </source>
</evidence>
<feature type="transmembrane region" description="Helical" evidence="11">
    <location>
        <begin position="130"/>
        <end position="152"/>
    </location>
</feature>
<evidence type="ECO:0000256" key="3">
    <source>
        <dbReference type="ARBA" id="ARBA00022538"/>
    </source>
</evidence>
<dbReference type="Gene3D" id="1.20.1530.20">
    <property type="match status" value="1"/>
</dbReference>
<evidence type="ECO:0000313" key="16">
    <source>
        <dbReference type="Proteomes" id="UP001054252"/>
    </source>
</evidence>
<evidence type="ECO:0000256" key="11">
    <source>
        <dbReference type="SAM" id="Phobius"/>
    </source>
</evidence>
<dbReference type="PANTHER" id="PTHR32468:SF68">
    <property type="entry name" value="CATION_H+ EXCHANGER DOMAIN-CONTAINING PROTEIN"/>
    <property type="match status" value="1"/>
</dbReference>
<dbReference type="GO" id="GO:0016020">
    <property type="term" value="C:membrane"/>
    <property type="evidence" value="ECO:0007669"/>
    <property type="project" value="UniProtKB-SubCell"/>
</dbReference>
<accession>A0AAV5I5M3</accession>
<feature type="transmembrane region" description="Helical" evidence="11">
    <location>
        <begin position="382"/>
        <end position="403"/>
    </location>
</feature>
<evidence type="ECO:0000256" key="7">
    <source>
        <dbReference type="ARBA" id="ARBA00023065"/>
    </source>
</evidence>
<dbReference type="AlphaFoldDB" id="A0AAV5I5M3"/>
<dbReference type="InterPro" id="IPR038770">
    <property type="entry name" value="Na+/solute_symporter_sf"/>
</dbReference>
<evidence type="ECO:0000313" key="15">
    <source>
        <dbReference type="EMBL" id="GKU94212.1"/>
    </source>
</evidence>
<comment type="subcellular location">
    <subcellularLocation>
        <location evidence="1">Membrane</location>
        <topology evidence="1">Multi-pass membrane protein</topology>
    </subcellularLocation>
</comment>
<dbReference type="InterPro" id="IPR057291">
    <property type="entry name" value="CHX17_2nd"/>
</dbReference>
<gene>
    <name evidence="15" type="ORF">SLEP1_g7738</name>
</gene>
<organism evidence="15 16">
    <name type="scientific">Rubroshorea leprosula</name>
    <dbReference type="NCBI Taxonomy" id="152421"/>
    <lineage>
        <taxon>Eukaryota</taxon>
        <taxon>Viridiplantae</taxon>
        <taxon>Streptophyta</taxon>
        <taxon>Embryophyta</taxon>
        <taxon>Tracheophyta</taxon>
        <taxon>Spermatophyta</taxon>
        <taxon>Magnoliopsida</taxon>
        <taxon>eudicotyledons</taxon>
        <taxon>Gunneridae</taxon>
        <taxon>Pentapetalae</taxon>
        <taxon>rosids</taxon>
        <taxon>malvids</taxon>
        <taxon>Malvales</taxon>
        <taxon>Dipterocarpaceae</taxon>
        <taxon>Rubroshorea</taxon>
    </lineage>
</organism>
<feature type="transmembrane region" description="Helical" evidence="11">
    <location>
        <begin position="235"/>
        <end position="254"/>
    </location>
</feature>
<feature type="transmembrane region" description="Helical" evidence="11">
    <location>
        <begin position="70"/>
        <end position="91"/>
    </location>
</feature>
<feature type="transmembrane region" description="Helical" evidence="11">
    <location>
        <begin position="274"/>
        <end position="303"/>
    </location>
</feature>
<feature type="domain" description="Cation/H(+) antiporter C-terminal" evidence="14">
    <location>
        <begin position="627"/>
        <end position="790"/>
    </location>
</feature>
<feature type="transmembrane region" description="Helical" evidence="11">
    <location>
        <begin position="323"/>
        <end position="342"/>
    </location>
</feature>
<dbReference type="InterPro" id="IPR050794">
    <property type="entry name" value="CPA2_transporter"/>
</dbReference>
<dbReference type="InterPro" id="IPR057290">
    <property type="entry name" value="CHX17_C"/>
</dbReference>
<feature type="domain" description="Cation/H(+) antiporter central" evidence="13">
    <location>
        <begin position="487"/>
        <end position="619"/>
    </location>
</feature>
<dbReference type="GO" id="GO:0006885">
    <property type="term" value="P:regulation of pH"/>
    <property type="evidence" value="ECO:0007669"/>
    <property type="project" value="TreeGrafter"/>
</dbReference>
<evidence type="ECO:0000259" key="14">
    <source>
        <dbReference type="Pfam" id="PF23259"/>
    </source>
</evidence>
<dbReference type="Pfam" id="PF00999">
    <property type="entry name" value="Na_H_Exchanger"/>
    <property type="match status" value="1"/>
</dbReference>
<dbReference type="Pfam" id="PF23256">
    <property type="entry name" value="CHX17_2nd"/>
    <property type="match status" value="1"/>
</dbReference>
<feature type="transmembrane region" description="Helical" evidence="11">
    <location>
        <begin position="172"/>
        <end position="191"/>
    </location>
</feature>
<feature type="transmembrane region" description="Helical" evidence="11">
    <location>
        <begin position="415"/>
        <end position="435"/>
    </location>
</feature>
<feature type="transmembrane region" description="Helical" evidence="11">
    <location>
        <begin position="349"/>
        <end position="376"/>
    </location>
</feature>
<reference evidence="15 16" key="1">
    <citation type="journal article" date="2021" name="Commun. Biol.">
        <title>The genome of Shorea leprosula (Dipterocarpaceae) highlights the ecological relevance of drought in aseasonal tropical rainforests.</title>
        <authorList>
            <person name="Ng K.K.S."/>
            <person name="Kobayashi M.J."/>
            <person name="Fawcett J.A."/>
            <person name="Hatakeyama M."/>
            <person name="Paape T."/>
            <person name="Ng C.H."/>
            <person name="Ang C.C."/>
            <person name="Tnah L.H."/>
            <person name="Lee C.T."/>
            <person name="Nishiyama T."/>
            <person name="Sese J."/>
            <person name="O'Brien M.J."/>
            <person name="Copetti D."/>
            <person name="Mohd Noor M.I."/>
            <person name="Ong R.C."/>
            <person name="Putra M."/>
            <person name="Sireger I.Z."/>
            <person name="Indrioko S."/>
            <person name="Kosugi Y."/>
            <person name="Izuno A."/>
            <person name="Isagi Y."/>
            <person name="Lee S.L."/>
            <person name="Shimizu K.K."/>
        </authorList>
    </citation>
    <scope>NUCLEOTIDE SEQUENCE [LARGE SCALE GENOMIC DNA]</scope>
    <source>
        <strain evidence="15">214</strain>
    </source>
</reference>
<dbReference type="GO" id="GO:0012505">
    <property type="term" value="C:endomembrane system"/>
    <property type="evidence" value="ECO:0007669"/>
    <property type="project" value="TreeGrafter"/>
</dbReference>
<evidence type="ECO:0008006" key="17">
    <source>
        <dbReference type="Google" id="ProtNLM"/>
    </source>
</evidence>
<evidence type="ECO:0000256" key="4">
    <source>
        <dbReference type="ARBA" id="ARBA00022692"/>
    </source>
</evidence>
<dbReference type="PANTHER" id="PTHR32468">
    <property type="entry name" value="CATION/H + ANTIPORTER"/>
    <property type="match status" value="1"/>
</dbReference>
<evidence type="ECO:0000256" key="6">
    <source>
        <dbReference type="ARBA" id="ARBA00022989"/>
    </source>
</evidence>
<protein>
    <recommendedName>
        <fullName evidence="17">Cation/H+ exchanger domain-containing protein</fullName>
    </recommendedName>
</protein>
<evidence type="ECO:0000256" key="10">
    <source>
        <dbReference type="SAM" id="MobiDB-lite"/>
    </source>
</evidence>